<dbReference type="EMBL" id="AL670322">
    <property type="protein sequence ID" value="CAD21450.1"/>
    <property type="molecule type" value="Genomic_DNA"/>
</dbReference>
<proteinExistence type="predicted"/>
<gene>
    <name evidence="2" type="primary">13J3.03</name>
</gene>
<name>Q8WPU6_9TRYP</name>
<dbReference type="AlphaFoldDB" id="Q8WPU6"/>
<feature type="compositionally biased region" description="Polar residues" evidence="1">
    <location>
        <begin position="56"/>
        <end position="70"/>
    </location>
</feature>
<sequence>MQGKWGSLREDALSQVNNYDNHEVDDKGFEIHSATVHPNDAVEASNFNVFKPASFSGKSNHGSQIRSSGGNFHVTIEGGGGTKKNRKDLGDRNSRQVTKSRMLAF</sequence>
<reference evidence="2" key="2">
    <citation type="journal article" date="2002" name="Mol. Biochem. Parasitol.">
        <title>The architecture of variant surface glycoprotein gene expression sites in Trypanosoma brucei.</title>
        <authorList>
            <person name="Berriman M."/>
            <person name="Hall N."/>
            <person name="Sheader K."/>
            <person name="Bringaud F."/>
            <person name="Tiwari B."/>
            <person name="Isobe T."/>
            <person name="Bowman S."/>
            <person name="Corton C."/>
            <person name="Clark L."/>
            <person name="Cross G.A.M."/>
            <person name="Hoek M."/>
            <person name="Zanders T."/>
            <person name="Berberof M."/>
            <person name="Borst P."/>
            <person name="Rudenko G."/>
        </authorList>
    </citation>
    <scope>NUCLEOTIDE SEQUENCE</scope>
    <source>
        <strain evidence="2">427</strain>
    </source>
</reference>
<dbReference type="VEuPathDB" id="TriTrypDB:Tb427_000018700"/>
<evidence type="ECO:0000313" key="2">
    <source>
        <dbReference type="EMBL" id="CAD21450.1"/>
    </source>
</evidence>
<protein>
    <submittedName>
        <fullName evidence="2">Uncharacterized protein 13J3.03</fullName>
    </submittedName>
</protein>
<organism evidence="2">
    <name type="scientific">Trypanosoma brucei</name>
    <dbReference type="NCBI Taxonomy" id="5691"/>
    <lineage>
        <taxon>Eukaryota</taxon>
        <taxon>Discoba</taxon>
        <taxon>Euglenozoa</taxon>
        <taxon>Kinetoplastea</taxon>
        <taxon>Metakinetoplastina</taxon>
        <taxon>Trypanosomatida</taxon>
        <taxon>Trypanosomatidae</taxon>
        <taxon>Trypanosoma</taxon>
    </lineage>
</organism>
<reference evidence="2" key="1">
    <citation type="journal article" date="2001" name="Genomics">
        <title>Large-insert BAC/YAC libraries for selective re-isolation of genomic regions by homologous recombination in yeast.</title>
        <authorList>
            <person name="Zeng C."/>
            <person name="Kouprina N."/>
            <person name="Zhu B."/>
            <person name="Cairo A."/>
            <person name="Hoek M."/>
            <person name="Cross G.A.M."/>
            <person name="Osoegawa K."/>
            <person name="Larionov V."/>
            <person name="de Jong P."/>
        </authorList>
    </citation>
    <scope>NUCLEOTIDE SEQUENCE</scope>
    <source>
        <strain evidence="2">427</strain>
    </source>
</reference>
<reference evidence="2" key="3">
    <citation type="submission" date="2002-01" db="EMBL/GenBank/DDBJ databases">
        <title>Construction and Characterization of Three Bacterial Artificial Chromosome Libraries for Trypanosoma brucei.</title>
        <authorList>
            <person name="Zeng C."/>
            <person name="Zhao B."/>
            <person name="Hierl M."/>
            <person name="Catanese J."/>
            <person name="Gerrard C."/>
            <person name="Melville S.E."/>
            <person name="Hoek M."/>
            <person name="Navarro M."/>
            <person name="Cross G.A.M."/>
            <person name="El-Sayed N."/>
            <person name="Berberof M."/>
            <person name="Rudenko G."/>
            <person name="Borst P."/>
            <person name="de Jong P."/>
        </authorList>
    </citation>
    <scope>NUCLEOTIDE SEQUENCE</scope>
    <source>
        <strain evidence="2">427</strain>
    </source>
</reference>
<evidence type="ECO:0000256" key="1">
    <source>
        <dbReference type="SAM" id="MobiDB-lite"/>
    </source>
</evidence>
<feature type="region of interest" description="Disordered" evidence="1">
    <location>
        <begin position="56"/>
        <end position="105"/>
    </location>
</feature>
<dbReference type="VEuPathDB" id="TriTrypDB:Tb427_000012600"/>
<accession>Q8WPU6</accession>